<dbReference type="PANTHER" id="PTHR46245">
    <property type="entry name" value="B3 DOMAIN-CONTAINING PROTEIN OS07G0563300"/>
    <property type="match status" value="1"/>
</dbReference>
<accession>A0A8S0RU67</accession>
<feature type="chain" id="PRO_5035864359" description="VAL1-3 N-terminal zinc finger domain-containing protein" evidence="2">
    <location>
        <begin position="25"/>
        <end position="261"/>
    </location>
</feature>
<gene>
    <name evidence="4" type="ORF">OLEA9_A049783</name>
</gene>
<proteinExistence type="predicted"/>
<evidence type="ECO:0000256" key="2">
    <source>
        <dbReference type="SAM" id="SignalP"/>
    </source>
</evidence>
<dbReference type="EMBL" id="CACTIH010003699">
    <property type="protein sequence ID" value="CAA2982565.1"/>
    <property type="molecule type" value="Genomic_DNA"/>
</dbReference>
<sequence>MLIWLLAFLLFTVMLDVIPSLSSSAYEEGKFCEMFHLDASGWRCCESCGKQIHCGCIVSFHMFILLDAGGIECLSCAKNNILTPNPAWPPPPHFLSSEPERMKDISTRHWSTITGSGTIHRFHICERLSTPFLEKKEENSLGRLLIYGKLRSGPFEIIEDRNAELSKEEQPKPSVNVSHLPSFPKNDSPTSKLSSIAAPPFRSETNDIDKVSETLLQPPSLSTLVGKQVKNHNGMGSFDVGQVRNGKFRGNGRGRNQFLPW</sequence>
<feature type="compositionally biased region" description="Polar residues" evidence="1">
    <location>
        <begin position="173"/>
        <end position="194"/>
    </location>
</feature>
<dbReference type="Gramene" id="OE9A049783T1">
    <property type="protein sequence ID" value="OE9A049783C1"/>
    <property type="gene ID" value="OE9A049783"/>
</dbReference>
<evidence type="ECO:0000256" key="1">
    <source>
        <dbReference type="SAM" id="MobiDB-lite"/>
    </source>
</evidence>
<dbReference type="Pfam" id="PF25813">
    <property type="entry name" value="zf_VAL1_N"/>
    <property type="match status" value="1"/>
</dbReference>
<feature type="signal peptide" evidence="2">
    <location>
        <begin position="1"/>
        <end position="24"/>
    </location>
</feature>
<organism evidence="4 5">
    <name type="scientific">Olea europaea subsp. europaea</name>
    <dbReference type="NCBI Taxonomy" id="158383"/>
    <lineage>
        <taxon>Eukaryota</taxon>
        <taxon>Viridiplantae</taxon>
        <taxon>Streptophyta</taxon>
        <taxon>Embryophyta</taxon>
        <taxon>Tracheophyta</taxon>
        <taxon>Spermatophyta</taxon>
        <taxon>Magnoliopsida</taxon>
        <taxon>eudicotyledons</taxon>
        <taxon>Gunneridae</taxon>
        <taxon>Pentapetalae</taxon>
        <taxon>asterids</taxon>
        <taxon>lamiids</taxon>
        <taxon>Lamiales</taxon>
        <taxon>Oleaceae</taxon>
        <taxon>Oleeae</taxon>
        <taxon>Olea</taxon>
    </lineage>
</organism>
<dbReference type="Proteomes" id="UP000594638">
    <property type="component" value="Unassembled WGS sequence"/>
</dbReference>
<dbReference type="InterPro" id="IPR057743">
    <property type="entry name" value="Zfn_VAL1-3_N"/>
</dbReference>
<reference evidence="4 5" key="1">
    <citation type="submission" date="2019-12" db="EMBL/GenBank/DDBJ databases">
        <authorList>
            <person name="Alioto T."/>
            <person name="Alioto T."/>
            <person name="Gomez Garrido J."/>
        </authorList>
    </citation>
    <scope>NUCLEOTIDE SEQUENCE [LARGE SCALE GENOMIC DNA]</scope>
</reference>
<evidence type="ECO:0000259" key="3">
    <source>
        <dbReference type="Pfam" id="PF25813"/>
    </source>
</evidence>
<evidence type="ECO:0000313" key="5">
    <source>
        <dbReference type="Proteomes" id="UP000594638"/>
    </source>
</evidence>
<comment type="caution">
    <text evidence="4">The sequence shown here is derived from an EMBL/GenBank/DDBJ whole genome shotgun (WGS) entry which is preliminary data.</text>
</comment>
<feature type="region of interest" description="Disordered" evidence="1">
    <location>
        <begin position="164"/>
        <end position="197"/>
    </location>
</feature>
<dbReference type="PANTHER" id="PTHR46245:SF10">
    <property type="entry name" value="B3 DOMAIN-CONTAINING TRANSCRIPTION FACTOR VAL3"/>
    <property type="match status" value="1"/>
</dbReference>
<protein>
    <recommendedName>
        <fullName evidence="3">VAL1-3 N-terminal zinc finger domain-containing protein</fullName>
    </recommendedName>
</protein>
<dbReference type="OrthoDB" id="757982at2759"/>
<keyword evidence="2" id="KW-0732">Signal</keyword>
<evidence type="ECO:0000313" key="4">
    <source>
        <dbReference type="EMBL" id="CAA2982565.1"/>
    </source>
</evidence>
<dbReference type="AlphaFoldDB" id="A0A8S0RU67"/>
<feature type="domain" description="VAL1-3 N-terminal zinc finger" evidence="3">
    <location>
        <begin position="34"/>
        <end position="81"/>
    </location>
</feature>
<feature type="region of interest" description="Disordered" evidence="1">
    <location>
        <begin position="235"/>
        <end position="261"/>
    </location>
</feature>
<name>A0A8S0RU67_OLEEU</name>
<keyword evidence="5" id="KW-1185">Reference proteome</keyword>